<accession>A0A8S8ZFY1</accession>
<evidence type="ECO:0000313" key="3">
    <source>
        <dbReference type="Proteomes" id="UP000433876"/>
    </source>
</evidence>
<name>A0A8S8ZFY1_SORMA</name>
<comment type="caution">
    <text evidence="2">The sequence shown here is derived from an EMBL/GenBank/DDBJ whole genome shotgun (WGS) entry which is preliminary data.</text>
</comment>
<dbReference type="Proteomes" id="UP000433876">
    <property type="component" value="Unassembled WGS sequence"/>
</dbReference>
<dbReference type="EMBL" id="NMPR01000214">
    <property type="protein sequence ID" value="KAA8628018.1"/>
    <property type="molecule type" value="Genomic_DNA"/>
</dbReference>
<reference evidence="2 3" key="1">
    <citation type="submission" date="2017-07" db="EMBL/GenBank/DDBJ databases">
        <title>Genome sequence of the Sordaria macrospora wild type strain R19027.</title>
        <authorList>
            <person name="Nowrousian M."/>
            <person name="Teichert I."/>
            <person name="Kueck U."/>
        </authorList>
    </citation>
    <scope>NUCLEOTIDE SEQUENCE [LARGE SCALE GENOMIC DNA]</scope>
    <source>
        <strain evidence="2 3">R19027</strain>
        <tissue evidence="2">Mycelium</tissue>
    </source>
</reference>
<evidence type="ECO:0000256" key="1">
    <source>
        <dbReference type="SAM" id="MobiDB-lite"/>
    </source>
</evidence>
<feature type="region of interest" description="Disordered" evidence="1">
    <location>
        <begin position="174"/>
        <end position="202"/>
    </location>
</feature>
<feature type="compositionally biased region" description="Polar residues" evidence="1">
    <location>
        <begin position="270"/>
        <end position="279"/>
    </location>
</feature>
<sequence length="330" mass="35686">MSYSSSNTSPQILAGTGSLYGNDEMEKDTTICILNVSRFGSNHDTSANSLDHHVEVSTHESNGVNTVSARFLSILTGKPIGQYLAVENKDECFFKVEWAFPQHKDGPKITTRHLLTSEPTSANLSFSGGLDWAKKLLEHYVISSRGSTTTLSAATIQPRSGSQVVVSRHELEREGDLDDDNDHMSVCSEAPPATTSTTGASPATIASPTFCLHSSVFPPWGQNLRDSPSTSESVDRCGYNDPDTPFSGSGSEQQIRKWTSDDTGDGGSAHSGSAQNHNQADVEITKSLKEQRKQAEAIYARNGDMSEMMALLARAKDIPAAWEPNGRARF</sequence>
<feature type="compositionally biased region" description="Low complexity" evidence="1">
    <location>
        <begin position="188"/>
        <end position="202"/>
    </location>
</feature>
<dbReference type="AlphaFoldDB" id="A0A8S8ZFY1"/>
<proteinExistence type="predicted"/>
<feature type="region of interest" description="Disordered" evidence="1">
    <location>
        <begin position="222"/>
        <end position="280"/>
    </location>
</feature>
<gene>
    <name evidence="2" type="ORF">SMACR_06148</name>
</gene>
<protein>
    <submittedName>
        <fullName evidence="2">Uncharacterized protein</fullName>
    </submittedName>
</protein>
<evidence type="ECO:0000313" key="2">
    <source>
        <dbReference type="EMBL" id="KAA8628018.1"/>
    </source>
</evidence>
<organism evidence="2 3">
    <name type="scientific">Sordaria macrospora</name>
    <dbReference type="NCBI Taxonomy" id="5147"/>
    <lineage>
        <taxon>Eukaryota</taxon>
        <taxon>Fungi</taxon>
        <taxon>Dikarya</taxon>
        <taxon>Ascomycota</taxon>
        <taxon>Pezizomycotina</taxon>
        <taxon>Sordariomycetes</taxon>
        <taxon>Sordariomycetidae</taxon>
        <taxon>Sordariales</taxon>
        <taxon>Sordariaceae</taxon>
        <taxon>Sordaria</taxon>
    </lineage>
</organism>
<dbReference type="VEuPathDB" id="FungiDB:SMAC_06148"/>